<reference evidence="1" key="1">
    <citation type="submission" date="2023-03" db="EMBL/GenBank/DDBJ databases">
        <title>Massive genome expansion in bonnet fungi (Mycena s.s.) driven by repeated elements and novel gene families across ecological guilds.</title>
        <authorList>
            <consortium name="Lawrence Berkeley National Laboratory"/>
            <person name="Harder C.B."/>
            <person name="Miyauchi S."/>
            <person name="Viragh M."/>
            <person name="Kuo A."/>
            <person name="Thoen E."/>
            <person name="Andreopoulos B."/>
            <person name="Lu D."/>
            <person name="Skrede I."/>
            <person name="Drula E."/>
            <person name="Henrissat B."/>
            <person name="Morin E."/>
            <person name="Kohler A."/>
            <person name="Barry K."/>
            <person name="LaButti K."/>
            <person name="Morin E."/>
            <person name="Salamov A."/>
            <person name="Lipzen A."/>
            <person name="Mereny Z."/>
            <person name="Hegedus B."/>
            <person name="Baldrian P."/>
            <person name="Stursova M."/>
            <person name="Weitz H."/>
            <person name="Taylor A."/>
            <person name="Grigoriev I.V."/>
            <person name="Nagy L.G."/>
            <person name="Martin F."/>
            <person name="Kauserud H."/>
        </authorList>
    </citation>
    <scope>NUCLEOTIDE SEQUENCE</scope>
    <source>
        <strain evidence="1">9144</strain>
    </source>
</reference>
<evidence type="ECO:0000313" key="1">
    <source>
        <dbReference type="EMBL" id="KAJ7200129.1"/>
    </source>
</evidence>
<gene>
    <name evidence="1" type="ORF">GGX14DRAFT_322998</name>
</gene>
<dbReference type="EMBL" id="JARJCW010000064">
    <property type="protein sequence ID" value="KAJ7200129.1"/>
    <property type="molecule type" value="Genomic_DNA"/>
</dbReference>
<feature type="non-terminal residue" evidence="1">
    <location>
        <position position="1"/>
    </location>
</feature>
<keyword evidence="2" id="KW-1185">Reference proteome</keyword>
<comment type="caution">
    <text evidence="1">The sequence shown here is derived from an EMBL/GenBank/DDBJ whole genome shotgun (WGS) entry which is preliminary data.</text>
</comment>
<dbReference type="Proteomes" id="UP001219525">
    <property type="component" value="Unassembled WGS sequence"/>
</dbReference>
<dbReference type="AlphaFoldDB" id="A0AAD6V5K6"/>
<evidence type="ECO:0000313" key="2">
    <source>
        <dbReference type="Proteomes" id="UP001219525"/>
    </source>
</evidence>
<accession>A0AAD6V5K6</accession>
<evidence type="ECO:0008006" key="3">
    <source>
        <dbReference type="Google" id="ProtNLM"/>
    </source>
</evidence>
<sequence length="280" mass="31406">DVVEYIWLDEFCISDAALDDDSDAQKIDKQRDLELGRMADIYRYADNVTVFCSKNECDHTDHECPWGNRLWTIAEILNAQGVVRMTVKREHESAPFKAQLSAEKAHVFREAMQGRAAERDKWHLYAIFQQSDHGGAAPLQMVIHALVVEAIRRDEATNHEDHKHLGKALNGLLPRRARPEDLINGGWADLAWLLELNQAFYNAAALAAVCGINSNANEFGSWIGKPIDPLPGNERLEPIVTAFPIGREPGRTPPLMIVGAQILTLRETLKRDPKGLSNNK</sequence>
<name>A0AAD6V5K6_9AGAR</name>
<proteinExistence type="predicted"/>
<feature type="non-terminal residue" evidence="1">
    <location>
        <position position="280"/>
    </location>
</feature>
<protein>
    <recommendedName>
        <fullName evidence="3">Heterokaryon incompatibility domain-containing protein</fullName>
    </recommendedName>
</protein>
<organism evidence="1 2">
    <name type="scientific">Mycena pura</name>
    <dbReference type="NCBI Taxonomy" id="153505"/>
    <lineage>
        <taxon>Eukaryota</taxon>
        <taxon>Fungi</taxon>
        <taxon>Dikarya</taxon>
        <taxon>Basidiomycota</taxon>
        <taxon>Agaricomycotina</taxon>
        <taxon>Agaricomycetes</taxon>
        <taxon>Agaricomycetidae</taxon>
        <taxon>Agaricales</taxon>
        <taxon>Marasmiineae</taxon>
        <taxon>Mycenaceae</taxon>
        <taxon>Mycena</taxon>
    </lineage>
</organism>